<sequence>MKMKPTDNPQVIREEYIKALGNSENSTALAKNIAEDLFALDLTVYSDNYSLDSLVYNAFAMSIIDENISLHPEQLQIINHIKEHDASIISAPTSFGKTFCIFEYIVRYQPKNVVLIVPTLALVDEYFKKIIKKFRNKFSLYKIHTNISEDKEYDFTISNIFILTHDRVVQESSYHKIEKIDFMVIDEVYKLETDKNDDRVLVLNMAYYHLSKKAEKYVLLAPFIKSVEDTEKLEKTPVFFNTNYSPVVNEVKINRILSETDRFPETKRILAGLRADDKTLIYFPTVAGMYNYITNVIAQEPLLEELIPEVASFITWAKEEIHEDWCLITALERGYLIHNGQIPVGTRIFQLDYYEQSSIYNKLLCTSTLLEGVNTTAKNIIITKPSRKSARPGEEPFSAFDFFNLVGRTGRLFKHYIGDAYYIKSQNDPEFKKADAIKNIKFEVTDISIDIDIQTGNINEHPEVISFFKRLGITKDDYIANIGTKIRFDNIVVMYERYIINKENLIFALQQFLDNDKQGRYMLVDILYLICGGMYNNDNLRDRKLTVSLITSLLNKTRPRIKKVVDDTKKHFNREINYLISEAIKIKTSFIEHTFYNRVTIIRYFLQLDNVKEKLISILDEKIINTIEFLYFSNVKHKKMLLDLGIYERDIEKVIKVIGDDFDDAVELKQRLTDNFNKIKDVSYVTMYVIKNII</sequence>
<dbReference type="Proteomes" id="UP000184536">
    <property type="component" value="Unassembled WGS sequence"/>
</dbReference>
<dbReference type="InterPro" id="IPR014001">
    <property type="entry name" value="Helicase_ATP-bd"/>
</dbReference>
<evidence type="ECO:0000256" key="2">
    <source>
        <dbReference type="ARBA" id="ARBA00022801"/>
    </source>
</evidence>
<dbReference type="PROSITE" id="PS51192">
    <property type="entry name" value="HELICASE_ATP_BIND_1"/>
    <property type="match status" value="1"/>
</dbReference>
<evidence type="ECO:0000256" key="4">
    <source>
        <dbReference type="ARBA" id="ARBA00022840"/>
    </source>
</evidence>
<keyword evidence="3 6" id="KW-0347">Helicase</keyword>
<dbReference type="PANTHER" id="PTHR47961">
    <property type="entry name" value="DNA POLYMERASE THETA, PUTATIVE (AFU_ORTHOLOGUE AFUA_1G05260)-RELATED"/>
    <property type="match status" value="1"/>
</dbReference>
<dbReference type="AlphaFoldDB" id="A0A1M6HTF6"/>
<dbReference type="GO" id="GO:0003676">
    <property type="term" value="F:nucleic acid binding"/>
    <property type="evidence" value="ECO:0007669"/>
    <property type="project" value="InterPro"/>
</dbReference>
<dbReference type="GO" id="GO:0004386">
    <property type="term" value="F:helicase activity"/>
    <property type="evidence" value="ECO:0007669"/>
    <property type="project" value="UniProtKB-KW"/>
</dbReference>
<dbReference type="SUPFAM" id="SSF52540">
    <property type="entry name" value="P-loop containing nucleoside triphosphate hydrolases"/>
    <property type="match status" value="1"/>
</dbReference>
<dbReference type="Gene3D" id="3.40.50.300">
    <property type="entry name" value="P-loop containing nucleotide triphosphate hydrolases"/>
    <property type="match status" value="2"/>
</dbReference>
<dbReference type="RefSeq" id="WP_110940800.1">
    <property type="nucleotide sequence ID" value="NZ_FQZV01000018.1"/>
</dbReference>
<dbReference type="GO" id="GO:0016787">
    <property type="term" value="F:hydrolase activity"/>
    <property type="evidence" value="ECO:0007669"/>
    <property type="project" value="UniProtKB-KW"/>
</dbReference>
<dbReference type="InterPro" id="IPR027417">
    <property type="entry name" value="P-loop_NTPase"/>
</dbReference>
<dbReference type="EMBL" id="FQZV01000018">
    <property type="protein sequence ID" value="SHJ25470.1"/>
    <property type="molecule type" value="Genomic_DNA"/>
</dbReference>
<feature type="domain" description="Helicase ATP-binding" evidence="5">
    <location>
        <begin position="78"/>
        <end position="203"/>
    </location>
</feature>
<organism evidence="6 7">
    <name type="scientific">Geosporobacter subterraneus DSM 17957</name>
    <dbReference type="NCBI Taxonomy" id="1121919"/>
    <lineage>
        <taxon>Bacteria</taxon>
        <taxon>Bacillati</taxon>
        <taxon>Bacillota</taxon>
        <taxon>Clostridia</taxon>
        <taxon>Peptostreptococcales</taxon>
        <taxon>Thermotaleaceae</taxon>
        <taxon>Geosporobacter</taxon>
    </lineage>
</organism>
<evidence type="ECO:0000313" key="7">
    <source>
        <dbReference type="Proteomes" id="UP000184536"/>
    </source>
</evidence>
<reference evidence="7" key="1">
    <citation type="submission" date="2016-11" db="EMBL/GenBank/DDBJ databases">
        <authorList>
            <person name="Varghese N."/>
            <person name="Submissions S."/>
        </authorList>
    </citation>
    <scope>NUCLEOTIDE SEQUENCE [LARGE SCALE GENOMIC DNA]</scope>
    <source>
        <strain evidence="7">DSM 17957</strain>
    </source>
</reference>
<dbReference type="InterPro" id="IPR050474">
    <property type="entry name" value="Hel308_SKI2-like"/>
</dbReference>
<gene>
    <name evidence="6" type="ORF">SAMN02745975_01633</name>
</gene>
<proteinExistence type="predicted"/>
<evidence type="ECO:0000256" key="1">
    <source>
        <dbReference type="ARBA" id="ARBA00022741"/>
    </source>
</evidence>
<keyword evidence="7" id="KW-1185">Reference proteome</keyword>
<dbReference type="PANTHER" id="PTHR47961:SF4">
    <property type="entry name" value="ACTIVATING SIGNAL COINTEGRATOR 1 COMPLEX SUBUNIT 3"/>
    <property type="match status" value="1"/>
</dbReference>
<keyword evidence="4" id="KW-0067">ATP-binding</keyword>
<dbReference type="InterPro" id="IPR011545">
    <property type="entry name" value="DEAD/DEAH_box_helicase_dom"/>
</dbReference>
<dbReference type="SMART" id="SM00487">
    <property type="entry name" value="DEXDc"/>
    <property type="match status" value="1"/>
</dbReference>
<dbReference type="GO" id="GO:0005524">
    <property type="term" value="F:ATP binding"/>
    <property type="evidence" value="ECO:0007669"/>
    <property type="project" value="UniProtKB-KW"/>
</dbReference>
<evidence type="ECO:0000313" key="6">
    <source>
        <dbReference type="EMBL" id="SHJ25470.1"/>
    </source>
</evidence>
<keyword evidence="1" id="KW-0547">Nucleotide-binding</keyword>
<evidence type="ECO:0000256" key="3">
    <source>
        <dbReference type="ARBA" id="ARBA00022806"/>
    </source>
</evidence>
<dbReference type="Pfam" id="PF00270">
    <property type="entry name" value="DEAD"/>
    <property type="match status" value="1"/>
</dbReference>
<protein>
    <submittedName>
        <fullName evidence="6">DEAD/DEAH box helicase</fullName>
    </submittedName>
</protein>
<name>A0A1M6HTF6_9FIRM</name>
<keyword evidence="2" id="KW-0378">Hydrolase</keyword>
<dbReference type="STRING" id="1121919.SAMN02745975_01633"/>
<accession>A0A1M6HTF6</accession>
<evidence type="ECO:0000259" key="5">
    <source>
        <dbReference type="PROSITE" id="PS51192"/>
    </source>
</evidence>
<dbReference type="OrthoDB" id="9815222at2"/>